<organism evidence="2 3">
    <name type="scientific">Ambispora gerdemannii</name>
    <dbReference type="NCBI Taxonomy" id="144530"/>
    <lineage>
        <taxon>Eukaryota</taxon>
        <taxon>Fungi</taxon>
        <taxon>Fungi incertae sedis</taxon>
        <taxon>Mucoromycota</taxon>
        <taxon>Glomeromycotina</taxon>
        <taxon>Glomeromycetes</taxon>
        <taxon>Archaeosporales</taxon>
        <taxon>Ambisporaceae</taxon>
        <taxon>Ambispora</taxon>
    </lineage>
</organism>
<keyword evidence="3" id="KW-1185">Reference proteome</keyword>
<protein>
    <submittedName>
        <fullName evidence="2">2441_t:CDS:1</fullName>
    </submittedName>
</protein>
<comment type="caution">
    <text evidence="2">The sequence shown here is derived from an EMBL/GenBank/DDBJ whole genome shotgun (WGS) entry which is preliminary data.</text>
</comment>
<evidence type="ECO:0000313" key="3">
    <source>
        <dbReference type="Proteomes" id="UP000789831"/>
    </source>
</evidence>
<dbReference type="AlphaFoldDB" id="A0A9N9DQL5"/>
<dbReference type="InterPro" id="IPR012296">
    <property type="entry name" value="Nuclease_put_TT1808"/>
</dbReference>
<proteinExistence type="predicted"/>
<gene>
    <name evidence="2" type="ORF">AGERDE_LOCUS11091</name>
</gene>
<dbReference type="EMBL" id="CAJVPL010004141">
    <property type="protein sequence ID" value="CAG8643629.1"/>
    <property type="molecule type" value="Genomic_DNA"/>
</dbReference>
<dbReference type="Proteomes" id="UP000789831">
    <property type="component" value="Unassembled WGS sequence"/>
</dbReference>
<accession>A0A9N9DQL5</accession>
<dbReference type="InterPro" id="IPR008538">
    <property type="entry name" value="Uma2"/>
</dbReference>
<evidence type="ECO:0000259" key="1">
    <source>
        <dbReference type="Pfam" id="PF05685"/>
    </source>
</evidence>
<evidence type="ECO:0000313" key="2">
    <source>
        <dbReference type="EMBL" id="CAG8643629.1"/>
    </source>
</evidence>
<dbReference type="SUPFAM" id="SSF52980">
    <property type="entry name" value="Restriction endonuclease-like"/>
    <property type="match status" value="1"/>
</dbReference>
<dbReference type="GO" id="GO:0006302">
    <property type="term" value="P:double-strand break repair"/>
    <property type="evidence" value="ECO:0007669"/>
    <property type="project" value="UniProtKB-ARBA"/>
</dbReference>
<dbReference type="OrthoDB" id="2307807at2759"/>
<dbReference type="Gene3D" id="3.90.1570.10">
    <property type="entry name" value="tt1808, chain A"/>
    <property type="match status" value="1"/>
</dbReference>
<feature type="domain" description="Putative restriction endonuclease" evidence="1">
    <location>
        <begin position="63"/>
        <end position="168"/>
    </location>
</feature>
<dbReference type="InterPro" id="IPR011335">
    <property type="entry name" value="Restrct_endonuc-II-like"/>
</dbReference>
<name>A0A9N9DQL5_9GLOM</name>
<dbReference type="Pfam" id="PF05685">
    <property type="entry name" value="Uma2"/>
    <property type="match status" value="1"/>
</dbReference>
<reference evidence="2" key="1">
    <citation type="submission" date="2021-06" db="EMBL/GenBank/DDBJ databases">
        <authorList>
            <person name="Kallberg Y."/>
            <person name="Tangrot J."/>
            <person name="Rosling A."/>
        </authorList>
    </citation>
    <scope>NUCLEOTIDE SEQUENCE</scope>
    <source>
        <strain evidence="2">MT106</strain>
    </source>
</reference>
<sequence length="288" mass="32288">MSLLWQNELFSKWTLAFDSARQKFLAIRRQEGIEEVKRKGIIIDREVSRRTYLKFCEGEPRISVKHRLIDGKIEAYEMPLDPHGLAQAKLTAIMYNWSDQLRVIGEIEVIVDTRSVCHPDICIRPRNRRQPQPSAAVNSSGKPYPTLVVEIGDTESLNSLHELATKYFSQRTTIQIYLAIKLFPSGALLALLYLRNNPNQTMPAIAKSFGTASLAHLSRIYLLDTVHVTAITGVGFGGVPCDVANIPEYQISIPTILLFNDVPGGVPGGVPNNFIIDLWRLHDAILND</sequence>